<sequence>MSIKPTKSVVRLHASAHVASGSPPNPKVRYHIDYSLDSGKHWQPLVRDRAILRRGDEPGDFWSQSFSYGSSAIETETGKPIMIRFRNDGGKRYLRAEAHLIQATGQPDPVKVTYAWTDASGSHQGSHVFRANGDWQLPTAQQVRTRWVEFKPVP</sequence>
<name>A0A382VNS0_9ZZZZ</name>
<dbReference type="AlphaFoldDB" id="A0A382VNS0"/>
<gene>
    <name evidence="1" type="ORF">METZ01_LOCUS400509</name>
</gene>
<protein>
    <submittedName>
        <fullName evidence="1">Uncharacterized protein</fullName>
    </submittedName>
</protein>
<organism evidence="1">
    <name type="scientific">marine metagenome</name>
    <dbReference type="NCBI Taxonomy" id="408172"/>
    <lineage>
        <taxon>unclassified sequences</taxon>
        <taxon>metagenomes</taxon>
        <taxon>ecological metagenomes</taxon>
    </lineage>
</organism>
<proteinExistence type="predicted"/>
<accession>A0A382VNS0</accession>
<evidence type="ECO:0000313" key="1">
    <source>
        <dbReference type="EMBL" id="SVD47655.1"/>
    </source>
</evidence>
<reference evidence="1" key="1">
    <citation type="submission" date="2018-05" db="EMBL/GenBank/DDBJ databases">
        <authorList>
            <person name="Lanie J.A."/>
            <person name="Ng W.-L."/>
            <person name="Kazmierczak K.M."/>
            <person name="Andrzejewski T.M."/>
            <person name="Davidsen T.M."/>
            <person name="Wayne K.J."/>
            <person name="Tettelin H."/>
            <person name="Glass J.I."/>
            <person name="Rusch D."/>
            <person name="Podicherti R."/>
            <person name="Tsui H.-C.T."/>
            <person name="Winkler M.E."/>
        </authorList>
    </citation>
    <scope>NUCLEOTIDE SEQUENCE</scope>
</reference>
<dbReference type="EMBL" id="UINC01153112">
    <property type="protein sequence ID" value="SVD47655.1"/>
    <property type="molecule type" value="Genomic_DNA"/>
</dbReference>